<evidence type="ECO:0000313" key="4">
    <source>
        <dbReference type="Proteomes" id="UP000031623"/>
    </source>
</evidence>
<dbReference type="Gene3D" id="3.40.800.20">
    <property type="entry name" value="Histone deacetylase domain"/>
    <property type="match status" value="1"/>
</dbReference>
<sequence length="314" mass="34330">MSRQVAVYVGDSLKRYGFGPGHPLNQQRLGAFWQAMQRSGFDQQVIVCEPVQAEQQIIERFHEHDYVERVKAQSRLGSGFLDYGDTPAFPGIYEAAATVVGCAVDATEKILAGTYQRAFVPIGGLHHARRDTAAGFCVFNDCGVVIETLLKHHQLTRIAYVDIDAHHGDGVFYAFEAEPALYFADVHEDGRYLYPGTGSAAEIGQGIAKGTKLNIPLPPYAKNEDFKQVWNFVENFIVQAEPEFIIFQCGADSLAGDPITHLKYTFEAHAHAAQRLCALADRYCAGKILGLGGGGYNPENLATAWTAVVAAFLG</sequence>
<organism evidence="3 4">
    <name type="scientific">Thioploca ingrica</name>
    <dbReference type="NCBI Taxonomy" id="40754"/>
    <lineage>
        <taxon>Bacteria</taxon>
        <taxon>Pseudomonadati</taxon>
        <taxon>Pseudomonadota</taxon>
        <taxon>Gammaproteobacteria</taxon>
        <taxon>Thiotrichales</taxon>
        <taxon>Thiotrichaceae</taxon>
        <taxon>Thioploca</taxon>
    </lineage>
</organism>
<gene>
    <name evidence="3" type="ORF">THII_2381</name>
</gene>
<dbReference type="InterPro" id="IPR037138">
    <property type="entry name" value="His_deacetylse_dom_sf"/>
</dbReference>
<keyword evidence="4" id="KW-1185">Reference proteome</keyword>
<dbReference type="SUPFAM" id="SSF52768">
    <property type="entry name" value="Arginase/deacetylase"/>
    <property type="match status" value="1"/>
</dbReference>
<dbReference type="InterPro" id="IPR023696">
    <property type="entry name" value="Ureohydrolase_dom_sf"/>
</dbReference>
<dbReference type="OrthoDB" id="9808367at2"/>
<dbReference type="EMBL" id="AP014633">
    <property type="protein sequence ID" value="BAP56678.1"/>
    <property type="molecule type" value="Genomic_DNA"/>
</dbReference>
<dbReference type="PANTHER" id="PTHR10625:SF10">
    <property type="entry name" value="HISTONE DEACETYLASE HDAC1"/>
    <property type="match status" value="1"/>
</dbReference>
<dbReference type="GO" id="GO:0040029">
    <property type="term" value="P:epigenetic regulation of gene expression"/>
    <property type="evidence" value="ECO:0007669"/>
    <property type="project" value="TreeGrafter"/>
</dbReference>
<dbReference type="HOGENOM" id="CLU_007727_8_0_6"/>
<reference evidence="3 4" key="1">
    <citation type="journal article" date="2014" name="ISME J.">
        <title>Ecophysiology of Thioploca ingrica as revealed by the complete genome sequence supplemented with proteomic evidence.</title>
        <authorList>
            <person name="Kojima H."/>
            <person name="Ogura Y."/>
            <person name="Yamamoto N."/>
            <person name="Togashi T."/>
            <person name="Mori H."/>
            <person name="Watanabe T."/>
            <person name="Nemoto F."/>
            <person name="Kurokawa K."/>
            <person name="Hayashi T."/>
            <person name="Fukui M."/>
        </authorList>
    </citation>
    <scope>NUCLEOTIDE SEQUENCE [LARGE SCALE GENOMIC DNA]</scope>
</reference>
<evidence type="ECO:0000259" key="2">
    <source>
        <dbReference type="Pfam" id="PF00850"/>
    </source>
</evidence>
<evidence type="ECO:0000313" key="3">
    <source>
        <dbReference type="EMBL" id="BAP56678.1"/>
    </source>
</evidence>
<dbReference type="Proteomes" id="UP000031623">
    <property type="component" value="Chromosome"/>
</dbReference>
<dbReference type="Pfam" id="PF00850">
    <property type="entry name" value="Hist_deacetyl"/>
    <property type="match status" value="1"/>
</dbReference>
<dbReference type="AlphaFoldDB" id="A0A090AF35"/>
<evidence type="ECO:0000256" key="1">
    <source>
        <dbReference type="ARBA" id="ARBA00005947"/>
    </source>
</evidence>
<dbReference type="KEGG" id="tig:THII_2381"/>
<dbReference type="InterPro" id="IPR000286">
    <property type="entry name" value="HDACs"/>
</dbReference>
<feature type="domain" description="Histone deacetylase" evidence="2">
    <location>
        <begin position="22"/>
        <end position="311"/>
    </location>
</feature>
<comment type="similarity">
    <text evidence="1">Belongs to the histone deacetylase family.</text>
</comment>
<dbReference type="STRING" id="40754.THII_2381"/>
<name>A0A090AF35_9GAMM</name>
<dbReference type="PRINTS" id="PR01270">
    <property type="entry name" value="HDASUPER"/>
</dbReference>
<protein>
    <submittedName>
        <fullName evidence="3">Histone deacetylase</fullName>
    </submittedName>
</protein>
<dbReference type="PANTHER" id="PTHR10625">
    <property type="entry name" value="HISTONE DEACETYLASE HDAC1-RELATED"/>
    <property type="match status" value="1"/>
</dbReference>
<dbReference type="GO" id="GO:0004407">
    <property type="term" value="F:histone deacetylase activity"/>
    <property type="evidence" value="ECO:0007669"/>
    <property type="project" value="TreeGrafter"/>
</dbReference>
<accession>A0A090AF35</accession>
<dbReference type="InterPro" id="IPR023801">
    <property type="entry name" value="His_deacetylse_dom"/>
</dbReference>
<proteinExistence type="inferred from homology"/>